<dbReference type="InterPro" id="IPR010971">
    <property type="entry name" value="UbiH/COQ6"/>
</dbReference>
<dbReference type="Pfam" id="PF01494">
    <property type="entry name" value="FAD_binding_3"/>
    <property type="match status" value="1"/>
</dbReference>
<keyword evidence="6" id="KW-0560">Oxidoreductase</keyword>
<dbReference type="NCBIfam" id="TIGR01988">
    <property type="entry name" value="Ubi-OHases"/>
    <property type="match status" value="1"/>
</dbReference>
<dbReference type="SUPFAM" id="SSF51905">
    <property type="entry name" value="FAD/NAD(P)-binding domain"/>
    <property type="match status" value="1"/>
</dbReference>
<dbReference type="PRINTS" id="PR00420">
    <property type="entry name" value="RNGMNOXGNASE"/>
</dbReference>
<keyword evidence="7 9" id="KW-0503">Monooxygenase</keyword>
<dbReference type="InterPro" id="IPR036188">
    <property type="entry name" value="FAD/NAD-bd_sf"/>
</dbReference>
<dbReference type="EMBL" id="CP158568">
    <property type="protein sequence ID" value="XBY46298.1"/>
    <property type="molecule type" value="Genomic_DNA"/>
</dbReference>
<dbReference type="PANTHER" id="PTHR43876:SF7">
    <property type="entry name" value="UBIQUINONE BIOSYNTHESIS MONOOXYGENASE COQ6, MITOCHONDRIAL"/>
    <property type="match status" value="1"/>
</dbReference>
<comment type="similarity">
    <text evidence="3">Belongs to the UbiH/COQ6 family.</text>
</comment>
<dbReference type="GO" id="GO:0071949">
    <property type="term" value="F:FAD binding"/>
    <property type="evidence" value="ECO:0007669"/>
    <property type="project" value="InterPro"/>
</dbReference>
<evidence type="ECO:0000256" key="7">
    <source>
        <dbReference type="ARBA" id="ARBA00023033"/>
    </source>
</evidence>
<evidence type="ECO:0000256" key="5">
    <source>
        <dbReference type="ARBA" id="ARBA00022827"/>
    </source>
</evidence>
<protein>
    <submittedName>
        <fullName evidence="9">FAD-dependent monooxygenase</fullName>
    </submittedName>
</protein>
<reference evidence="9" key="1">
    <citation type="submission" date="2024-06" db="EMBL/GenBank/DDBJ databases">
        <title>Methylostella associata gen. nov., sp. nov., a novel Ancalomicrobiaceae-affiliated facultatively methylotrophic bacteria that feed on methanotrophs of the genus Methylococcus.</title>
        <authorList>
            <person name="Saltykova V."/>
            <person name="Danilova O.V."/>
            <person name="Oshkin I.Y."/>
            <person name="Belova S.E."/>
            <person name="Pimenov N.V."/>
            <person name="Dedysh S.N."/>
        </authorList>
    </citation>
    <scope>NUCLEOTIDE SEQUENCE</scope>
    <source>
        <strain evidence="9">S20</strain>
    </source>
</reference>
<feature type="domain" description="FAD-binding" evidence="8">
    <location>
        <begin position="2"/>
        <end position="278"/>
    </location>
</feature>
<organism evidence="9">
    <name type="scientific">Methyloraptor flagellatus</name>
    <dbReference type="NCBI Taxonomy" id="3162530"/>
    <lineage>
        <taxon>Bacteria</taxon>
        <taxon>Pseudomonadati</taxon>
        <taxon>Pseudomonadota</taxon>
        <taxon>Alphaproteobacteria</taxon>
        <taxon>Hyphomicrobiales</taxon>
        <taxon>Ancalomicrobiaceae</taxon>
        <taxon>Methyloraptor</taxon>
    </lineage>
</organism>
<dbReference type="GO" id="GO:0006744">
    <property type="term" value="P:ubiquinone biosynthetic process"/>
    <property type="evidence" value="ECO:0007669"/>
    <property type="project" value="InterPro"/>
</dbReference>
<dbReference type="InterPro" id="IPR002938">
    <property type="entry name" value="FAD-bd"/>
</dbReference>
<evidence type="ECO:0000313" key="9">
    <source>
        <dbReference type="EMBL" id="XBY46298.1"/>
    </source>
</evidence>
<evidence type="ECO:0000256" key="2">
    <source>
        <dbReference type="ARBA" id="ARBA00004749"/>
    </source>
</evidence>
<evidence type="ECO:0000256" key="6">
    <source>
        <dbReference type="ARBA" id="ARBA00023002"/>
    </source>
</evidence>
<dbReference type="GO" id="GO:0016705">
    <property type="term" value="F:oxidoreductase activity, acting on paired donors, with incorporation or reduction of molecular oxygen"/>
    <property type="evidence" value="ECO:0007669"/>
    <property type="project" value="InterPro"/>
</dbReference>
<gene>
    <name evidence="9" type="ORF">ABS361_08795</name>
</gene>
<dbReference type="PANTHER" id="PTHR43876">
    <property type="entry name" value="UBIQUINONE BIOSYNTHESIS MONOOXYGENASE COQ6, MITOCHONDRIAL"/>
    <property type="match status" value="1"/>
</dbReference>
<sequence length="344" mass="37630">MGLWEALAARGQPLEVMRLVDDTGRLIRAPEAVFRAPEIGIGTFGSNITNRDITEVLDARAAAEPKLTRILGAVTDVRTRETGIDLTLDDGRTIAAAVAVAADGRRSKLREAAGIEVSTWSYPQSALVLNMRHTAEHNDVSTEFHTRSGPFVLVPLPGKRTSIVLVEKPEVAERLNAMNDADLAIELERRSHSILGRIEIESERQLWPLSGMTAKRVAAKRVFLVGETAHVFPPIGAQGLNLSARDVAALGEVLARARREGRDLGSAGTMDAYERARRIDVETRTRGVDMADRLLLSDALPAQVVRSLGFWAINRFAPLRHLVMREGLMPSFAAPRMMRGLKVG</sequence>
<evidence type="ECO:0000256" key="3">
    <source>
        <dbReference type="ARBA" id="ARBA00005349"/>
    </source>
</evidence>
<dbReference type="Gene3D" id="3.50.50.60">
    <property type="entry name" value="FAD/NAD(P)-binding domain"/>
    <property type="match status" value="2"/>
</dbReference>
<comment type="cofactor">
    <cofactor evidence="1">
        <name>FAD</name>
        <dbReference type="ChEBI" id="CHEBI:57692"/>
    </cofactor>
</comment>
<accession>A0AAU7XER4</accession>
<keyword evidence="5" id="KW-0274">FAD</keyword>
<evidence type="ECO:0000256" key="4">
    <source>
        <dbReference type="ARBA" id="ARBA00022630"/>
    </source>
</evidence>
<name>A0AAU7XER4_9HYPH</name>
<evidence type="ECO:0000259" key="8">
    <source>
        <dbReference type="Pfam" id="PF01494"/>
    </source>
</evidence>
<dbReference type="KEGG" id="mflg:ABS361_08795"/>
<dbReference type="InterPro" id="IPR051205">
    <property type="entry name" value="UbiH/COQ6_monooxygenase"/>
</dbReference>
<comment type="pathway">
    <text evidence="2">Cofactor biosynthesis; ubiquinone biosynthesis.</text>
</comment>
<dbReference type="RefSeq" id="WP_407051393.1">
    <property type="nucleotide sequence ID" value="NZ_CP158568.1"/>
</dbReference>
<keyword evidence="4" id="KW-0285">Flavoprotein</keyword>
<dbReference type="AlphaFoldDB" id="A0AAU7XER4"/>
<dbReference type="GO" id="GO:0004497">
    <property type="term" value="F:monooxygenase activity"/>
    <property type="evidence" value="ECO:0007669"/>
    <property type="project" value="UniProtKB-KW"/>
</dbReference>
<evidence type="ECO:0000256" key="1">
    <source>
        <dbReference type="ARBA" id="ARBA00001974"/>
    </source>
</evidence>
<proteinExistence type="inferred from homology"/>